<accession>A0ABQ9YUM0</accession>
<organism evidence="2 3">
    <name type="scientific">Daphnia magna</name>
    <dbReference type="NCBI Taxonomy" id="35525"/>
    <lineage>
        <taxon>Eukaryota</taxon>
        <taxon>Metazoa</taxon>
        <taxon>Ecdysozoa</taxon>
        <taxon>Arthropoda</taxon>
        <taxon>Crustacea</taxon>
        <taxon>Branchiopoda</taxon>
        <taxon>Diplostraca</taxon>
        <taxon>Cladocera</taxon>
        <taxon>Anomopoda</taxon>
        <taxon>Daphniidae</taxon>
        <taxon>Daphnia</taxon>
    </lineage>
</organism>
<protein>
    <submittedName>
        <fullName evidence="2">Uncharacterized protein</fullName>
    </submittedName>
</protein>
<evidence type="ECO:0000256" key="1">
    <source>
        <dbReference type="SAM" id="MobiDB-lite"/>
    </source>
</evidence>
<feature type="region of interest" description="Disordered" evidence="1">
    <location>
        <begin position="1"/>
        <end position="58"/>
    </location>
</feature>
<evidence type="ECO:0000313" key="2">
    <source>
        <dbReference type="EMBL" id="KAK4004355.1"/>
    </source>
</evidence>
<evidence type="ECO:0000313" key="3">
    <source>
        <dbReference type="Proteomes" id="UP001234178"/>
    </source>
</evidence>
<feature type="compositionally biased region" description="Basic and acidic residues" evidence="1">
    <location>
        <begin position="1"/>
        <end position="10"/>
    </location>
</feature>
<dbReference type="EMBL" id="JAOYFB010000001">
    <property type="protein sequence ID" value="KAK4004355.1"/>
    <property type="molecule type" value="Genomic_DNA"/>
</dbReference>
<sequence>MKDTLPKDTDFINSNDRMWSDPFDENQAERIYSSTSRQEKMKSPMQPNGNKNFITKKVPSISTPHSTLLPADVRFMAEDPLYILSFFGSSRNVRWMNKFVVQWMC</sequence>
<reference evidence="2 3" key="1">
    <citation type="journal article" date="2023" name="Nucleic Acids Res.">
        <title>The hologenome of Daphnia magna reveals possible DNA methylation and microbiome-mediated evolution of the host genome.</title>
        <authorList>
            <person name="Chaturvedi A."/>
            <person name="Li X."/>
            <person name="Dhandapani V."/>
            <person name="Marshall H."/>
            <person name="Kissane S."/>
            <person name="Cuenca-Cambronero M."/>
            <person name="Asole G."/>
            <person name="Calvet F."/>
            <person name="Ruiz-Romero M."/>
            <person name="Marangio P."/>
            <person name="Guigo R."/>
            <person name="Rago D."/>
            <person name="Mirbahai L."/>
            <person name="Eastwood N."/>
            <person name="Colbourne J.K."/>
            <person name="Zhou J."/>
            <person name="Mallon E."/>
            <person name="Orsini L."/>
        </authorList>
    </citation>
    <scope>NUCLEOTIDE SEQUENCE [LARGE SCALE GENOMIC DNA]</scope>
    <source>
        <strain evidence="2">LRV0_1</strain>
    </source>
</reference>
<keyword evidence="3" id="KW-1185">Reference proteome</keyword>
<comment type="caution">
    <text evidence="2">The sequence shown here is derived from an EMBL/GenBank/DDBJ whole genome shotgun (WGS) entry which is preliminary data.</text>
</comment>
<dbReference type="Proteomes" id="UP001234178">
    <property type="component" value="Unassembled WGS sequence"/>
</dbReference>
<gene>
    <name evidence="2" type="ORF">OUZ56_006092</name>
</gene>
<proteinExistence type="predicted"/>
<name>A0ABQ9YUM0_9CRUS</name>